<proteinExistence type="predicted"/>
<organism evidence="1 2">
    <name type="scientific">Brumicola pallidula DSM 14239 = ACAM 615</name>
    <dbReference type="NCBI Taxonomy" id="1121922"/>
    <lineage>
        <taxon>Bacteria</taxon>
        <taxon>Pseudomonadati</taxon>
        <taxon>Pseudomonadota</taxon>
        <taxon>Gammaproteobacteria</taxon>
        <taxon>Alteromonadales</taxon>
        <taxon>Alteromonadaceae</taxon>
        <taxon>Brumicola</taxon>
    </lineage>
</organism>
<gene>
    <name evidence="1" type="ORF">GPAL_0499</name>
</gene>
<name>K6Y3L5_9ALTE</name>
<protein>
    <submittedName>
        <fullName evidence="1">Uncharacterized protein</fullName>
    </submittedName>
</protein>
<reference evidence="2" key="1">
    <citation type="journal article" date="2014" name="Environ. Microbiol.">
        <title>Comparative genomics of the marine bacterial genus Glaciecola reveals the high degree of genomic diversity and genomic characteristic for cold adaptation.</title>
        <authorList>
            <person name="Qin Q.L."/>
            <person name="Xie B.B."/>
            <person name="Yu Y."/>
            <person name="Shu Y.L."/>
            <person name="Rong J.C."/>
            <person name="Zhang Y.J."/>
            <person name="Zhao D.L."/>
            <person name="Chen X.L."/>
            <person name="Zhang X.Y."/>
            <person name="Chen B."/>
            <person name="Zhou B.C."/>
            <person name="Zhang Y.Z."/>
        </authorList>
    </citation>
    <scope>NUCLEOTIDE SEQUENCE [LARGE SCALE GENOMIC DNA]</scope>
    <source>
        <strain evidence="2">ACAM 615</strain>
    </source>
</reference>
<dbReference type="STRING" id="1121922.GCA_000428905_03831"/>
<dbReference type="AlphaFoldDB" id="K6Y3L5"/>
<dbReference type="EMBL" id="BAEQ01000012">
    <property type="protein sequence ID" value="GAC27379.1"/>
    <property type="molecule type" value="Genomic_DNA"/>
</dbReference>
<accession>K6Y3L5</accession>
<keyword evidence="2" id="KW-1185">Reference proteome</keyword>
<dbReference type="Proteomes" id="UP000006251">
    <property type="component" value="Unassembled WGS sequence"/>
</dbReference>
<evidence type="ECO:0000313" key="2">
    <source>
        <dbReference type="Proteomes" id="UP000006251"/>
    </source>
</evidence>
<sequence length="40" mass="4731">MKEPIIRIVAAVLTEAFDITLDKHQLEHYSKKIEQKINEH</sequence>
<comment type="caution">
    <text evidence="1">The sequence shown here is derived from an EMBL/GenBank/DDBJ whole genome shotgun (WGS) entry which is preliminary data.</text>
</comment>
<evidence type="ECO:0000313" key="1">
    <source>
        <dbReference type="EMBL" id="GAC27379.1"/>
    </source>
</evidence>